<dbReference type="AlphaFoldDB" id="A0A450X1K9"/>
<gene>
    <name evidence="2" type="ORF">BECKLFY1418C_GA0070996_11363</name>
</gene>
<protein>
    <submittedName>
        <fullName evidence="2">Sulfatase-modifying factor enzyme 1</fullName>
    </submittedName>
</protein>
<dbReference type="PANTHER" id="PTHR23150">
    <property type="entry name" value="SULFATASE MODIFYING FACTOR 1, 2"/>
    <property type="match status" value="1"/>
</dbReference>
<dbReference type="Gene3D" id="3.90.1580.10">
    <property type="entry name" value="paralog of FGE (formylglycine-generating enzyme)"/>
    <property type="match status" value="1"/>
</dbReference>
<sequence>MLWEAVMSNNPSRFKSPDRPVERVSWKDAQEFLAVINGRMPGLDLSLPSEAQWEYACRAGTMTALYNDPMEIIGVNNVSGLDTIAWYGGNSGVDFELENGKRGTHPVGRKEPNPWGLCDMLGNVWEWTQDQWHDDYQGASTDGRPWEGSVPNASRVVRGGSWDDGPRVVRAAFRRLVEPSDRRFLGFRCARVHS</sequence>
<proteinExistence type="predicted"/>
<dbReference type="GO" id="GO:0120147">
    <property type="term" value="F:formylglycine-generating oxidase activity"/>
    <property type="evidence" value="ECO:0007669"/>
    <property type="project" value="TreeGrafter"/>
</dbReference>
<evidence type="ECO:0000259" key="1">
    <source>
        <dbReference type="Pfam" id="PF03781"/>
    </source>
</evidence>
<dbReference type="InterPro" id="IPR051043">
    <property type="entry name" value="Sulfatase_Mod_Factor_Kinase"/>
</dbReference>
<dbReference type="InterPro" id="IPR042095">
    <property type="entry name" value="SUMF_sf"/>
</dbReference>
<dbReference type="InterPro" id="IPR016187">
    <property type="entry name" value="CTDL_fold"/>
</dbReference>
<dbReference type="EMBL" id="CAADFN010000136">
    <property type="protein sequence ID" value="VFK23167.1"/>
    <property type="molecule type" value="Genomic_DNA"/>
</dbReference>
<reference evidence="2" key="1">
    <citation type="submission" date="2019-02" db="EMBL/GenBank/DDBJ databases">
        <authorList>
            <person name="Gruber-Vodicka R. H."/>
            <person name="Seah K. B. B."/>
        </authorList>
    </citation>
    <scope>NUCLEOTIDE SEQUENCE</scope>
    <source>
        <strain evidence="2">BECK_BY7</strain>
    </source>
</reference>
<dbReference type="InterPro" id="IPR005532">
    <property type="entry name" value="SUMF_dom"/>
</dbReference>
<organism evidence="2">
    <name type="scientific">Candidatus Kentrum sp. LFY</name>
    <dbReference type="NCBI Taxonomy" id="2126342"/>
    <lineage>
        <taxon>Bacteria</taxon>
        <taxon>Pseudomonadati</taxon>
        <taxon>Pseudomonadota</taxon>
        <taxon>Gammaproteobacteria</taxon>
        <taxon>Candidatus Kentrum</taxon>
    </lineage>
</organism>
<dbReference type="PANTHER" id="PTHR23150:SF19">
    <property type="entry name" value="FORMYLGLYCINE-GENERATING ENZYME"/>
    <property type="match status" value="1"/>
</dbReference>
<dbReference type="Pfam" id="PF03781">
    <property type="entry name" value="FGE-sulfatase"/>
    <property type="match status" value="1"/>
</dbReference>
<evidence type="ECO:0000313" key="2">
    <source>
        <dbReference type="EMBL" id="VFK23167.1"/>
    </source>
</evidence>
<dbReference type="SUPFAM" id="SSF56436">
    <property type="entry name" value="C-type lectin-like"/>
    <property type="match status" value="1"/>
</dbReference>
<accession>A0A450X1K9</accession>
<feature type="domain" description="Sulfatase-modifying factor enzyme-like" evidence="1">
    <location>
        <begin position="5"/>
        <end position="191"/>
    </location>
</feature>
<name>A0A450X1K9_9GAMM</name>